<evidence type="ECO:0000313" key="2">
    <source>
        <dbReference type="Proteomes" id="UP000663193"/>
    </source>
</evidence>
<feature type="non-terminal residue" evidence="1">
    <location>
        <position position="261"/>
    </location>
</feature>
<dbReference type="Proteomes" id="UP000663193">
    <property type="component" value="Chromosome 5"/>
</dbReference>
<dbReference type="VEuPathDB" id="FungiDB:JI435_148390"/>
<name>A0A7U2EX69_PHANO</name>
<evidence type="ECO:0000313" key="1">
    <source>
        <dbReference type="EMBL" id="QRC94674.1"/>
    </source>
</evidence>
<organism evidence="1 2">
    <name type="scientific">Phaeosphaeria nodorum (strain SN15 / ATCC MYA-4574 / FGSC 10173)</name>
    <name type="common">Glume blotch fungus</name>
    <name type="synonym">Parastagonospora nodorum</name>
    <dbReference type="NCBI Taxonomy" id="321614"/>
    <lineage>
        <taxon>Eukaryota</taxon>
        <taxon>Fungi</taxon>
        <taxon>Dikarya</taxon>
        <taxon>Ascomycota</taxon>
        <taxon>Pezizomycotina</taxon>
        <taxon>Dothideomycetes</taxon>
        <taxon>Pleosporomycetidae</taxon>
        <taxon>Pleosporales</taxon>
        <taxon>Pleosporineae</taxon>
        <taxon>Phaeosphaeriaceae</taxon>
        <taxon>Parastagonospora</taxon>
    </lineage>
</organism>
<accession>A0A7U2EX69</accession>
<reference evidence="2" key="1">
    <citation type="journal article" date="2021" name="BMC Genomics">
        <title>Chromosome-level genome assembly and manually-curated proteome of model necrotroph Parastagonospora nodorum Sn15 reveals a genome-wide trove of candidate effector homologs, and redundancy of virulence-related functions within an accessory chromosome.</title>
        <authorList>
            <person name="Bertazzoni S."/>
            <person name="Jones D.A.B."/>
            <person name="Phan H.T."/>
            <person name="Tan K.-C."/>
            <person name="Hane J.K."/>
        </authorList>
    </citation>
    <scope>NUCLEOTIDE SEQUENCE [LARGE SCALE GENOMIC DNA]</scope>
    <source>
        <strain evidence="2">SN15 / ATCC MYA-4574 / FGSC 10173)</strain>
    </source>
</reference>
<protein>
    <submittedName>
        <fullName evidence="1">Uncharacterized protein</fullName>
    </submittedName>
</protein>
<dbReference type="AlphaFoldDB" id="A0A7U2EX69"/>
<dbReference type="EMBL" id="CP069027">
    <property type="protein sequence ID" value="QRC94674.1"/>
    <property type="molecule type" value="Genomic_DNA"/>
</dbReference>
<keyword evidence="2" id="KW-1185">Reference proteome</keyword>
<proteinExistence type="predicted"/>
<dbReference type="OrthoDB" id="3787318at2759"/>
<gene>
    <name evidence="1" type="ORF">JI435_148390</name>
</gene>
<sequence length="261" mass="28776">MALPRELRDIVYTHLIDSLPKVINVSADRILTESFPPPTQSIIGGSTTDGLVTFLPSLAYTTSAIYHEFVPAYLRRIYLNIGTTSDFLYLENFFETLPAGDGWDKIANLTMLNFASVARTPGRATEVMDTILQATKLKVLVLSFALSDFFVPPDWPHPPTTRNEAMELQRNPPKTVDAEYMIREYQFDRLFGISELERLVVKVEHGFFEQTPRSVGVLGGSERGADEGVEGGGGCHRGHGGGAGCYEAGHQCVHPEVEEGV</sequence>